<accession>A0AAD6WY85</accession>
<feature type="domain" description="Heme haloperoxidase family profile" evidence="9">
    <location>
        <begin position="43"/>
        <end position="279"/>
    </location>
</feature>
<dbReference type="SUPFAM" id="SSF47571">
    <property type="entry name" value="Cloroperoxidase"/>
    <property type="match status" value="1"/>
</dbReference>
<sequence>MKFTVLLSFLVLPLALAFPSFLEPQNTESMLPKDGPRPIDVTGIHVFVPPGDNDLRGPCPGLNALANHNYLPHDGLMTVEECLSIPEEVWGFGPDFSAIACNLAEMYGRSEGVRISLGGPARLADALGTSLDQQGLSGTHNQFESDSSPTRGDYYPFNGNNFNAQESLFRELLQHNTRPGIIEYRIARYNNSVQTNPYFFYGPVEMVISTATFLFTEDIMANFDPSHPEGDLSTAGLLSLFAFISDDATGHLQYHPGHERIPANWYRRPDPFTHATAAPRLKAMGDADRRVMIPGGNMGEVNTFTPMDISELTGGVYTEETLFEGDNLPCFCFQVLQLTMVANPKNTGTGTGTGVFLPGGPLAKSMEEWMCPKLKKLNEKMYDQYPGYKKRM</sequence>
<comment type="similarity">
    <text evidence="7">Belongs to the chloroperoxidase family.</text>
</comment>
<keyword evidence="3" id="KW-0349">Heme</keyword>
<dbReference type="EMBL" id="JARJCM010000152">
    <property type="protein sequence ID" value="KAJ7025524.1"/>
    <property type="molecule type" value="Genomic_DNA"/>
</dbReference>
<name>A0AAD6WY85_9AGAR</name>
<keyword evidence="8" id="KW-0732">Signal</keyword>
<evidence type="ECO:0000256" key="7">
    <source>
        <dbReference type="ARBA" id="ARBA00025795"/>
    </source>
</evidence>
<dbReference type="InterPro" id="IPR000028">
    <property type="entry name" value="Chloroperoxidase"/>
</dbReference>
<dbReference type="GO" id="GO:0004601">
    <property type="term" value="F:peroxidase activity"/>
    <property type="evidence" value="ECO:0007669"/>
    <property type="project" value="UniProtKB-KW"/>
</dbReference>
<keyword evidence="5" id="KW-0560">Oxidoreductase</keyword>
<reference evidence="10" key="1">
    <citation type="submission" date="2023-03" db="EMBL/GenBank/DDBJ databases">
        <title>Massive genome expansion in bonnet fungi (Mycena s.s.) driven by repeated elements and novel gene families across ecological guilds.</title>
        <authorList>
            <consortium name="Lawrence Berkeley National Laboratory"/>
            <person name="Harder C.B."/>
            <person name="Miyauchi S."/>
            <person name="Viragh M."/>
            <person name="Kuo A."/>
            <person name="Thoen E."/>
            <person name="Andreopoulos B."/>
            <person name="Lu D."/>
            <person name="Skrede I."/>
            <person name="Drula E."/>
            <person name="Henrissat B."/>
            <person name="Morin E."/>
            <person name="Kohler A."/>
            <person name="Barry K."/>
            <person name="LaButti K."/>
            <person name="Morin E."/>
            <person name="Salamov A."/>
            <person name="Lipzen A."/>
            <person name="Mereny Z."/>
            <person name="Hegedus B."/>
            <person name="Baldrian P."/>
            <person name="Stursova M."/>
            <person name="Weitz H."/>
            <person name="Taylor A."/>
            <person name="Grigoriev I.V."/>
            <person name="Nagy L.G."/>
            <person name="Martin F."/>
            <person name="Kauserud H."/>
        </authorList>
    </citation>
    <scope>NUCLEOTIDE SEQUENCE</scope>
    <source>
        <strain evidence="10">CBHHK200</strain>
    </source>
</reference>
<dbReference type="AlphaFoldDB" id="A0AAD6WY85"/>
<evidence type="ECO:0000256" key="4">
    <source>
        <dbReference type="ARBA" id="ARBA00022723"/>
    </source>
</evidence>
<dbReference type="GO" id="GO:0046872">
    <property type="term" value="F:metal ion binding"/>
    <property type="evidence" value="ECO:0007669"/>
    <property type="project" value="UniProtKB-KW"/>
</dbReference>
<comment type="cofactor">
    <cofactor evidence="1">
        <name>heme b</name>
        <dbReference type="ChEBI" id="CHEBI:60344"/>
    </cofactor>
</comment>
<comment type="caution">
    <text evidence="10">The sequence shown here is derived from an EMBL/GenBank/DDBJ whole genome shotgun (WGS) entry which is preliminary data.</text>
</comment>
<dbReference type="InterPro" id="IPR036851">
    <property type="entry name" value="Chloroperoxidase-like_sf"/>
</dbReference>
<dbReference type="Pfam" id="PF01328">
    <property type="entry name" value="Peroxidase_2"/>
    <property type="match status" value="1"/>
</dbReference>
<proteinExistence type="inferred from homology"/>
<evidence type="ECO:0000256" key="5">
    <source>
        <dbReference type="ARBA" id="ARBA00023002"/>
    </source>
</evidence>
<organism evidence="10 11">
    <name type="scientific">Mycena alexandri</name>
    <dbReference type="NCBI Taxonomy" id="1745969"/>
    <lineage>
        <taxon>Eukaryota</taxon>
        <taxon>Fungi</taxon>
        <taxon>Dikarya</taxon>
        <taxon>Basidiomycota</taxon>
        <taxon>Agaricomycotina</taxon>
        <taxon>Agaricomycetes</taxon>
        <taxon>Agaricomycetidae</taxon>
        <taxon>Agaricales</taxon>
        <taxon>Marasmiineae</taxon>
        <taxon>Mycenaceae</taxon>
        <taxon>Mycena</taxon>
    </lineage>
</organism>
<keyword evidence="2" id="KW-0575">Peroxidase</keyword>
<dbReference type="PANTHER" id="PTHR33577">
    <property type="entry name" value="STERIGMATOCYSTIN BIOSYNTHESIS PEROXIDASE STCC-RELATED"/>
    <property type="match status" value="1"/>
</dbReference>
<evidence type="ECO:0000313" key="11">
    <source>
        <dbReference type="Proteomes" id="UP001218188"/>
    </source>
</evidence>
<keyword evidence="4" id="KW-0479">Metal-binding</keyword>
<evidence type="ECO:0000256" key="3">
    <source>
        <dbReference type="ARBA" id="ARBA00022617"/>
    </source>
</evidence>
<evidence type="ECO:0000256" key="2">
    <source>
        <dbReference type="ARBA" id="ARBA00022559"/>
    </source>
</evidence>
<dbReference type="PROSITE" id="PS51405">
    <property type="entry name" value="HEME_HALOPEROXIDASE"/>
    <property type="match status" value="1"/>
</dbReference>
<dbReference type="Proteomes" id="UP001218188">
    <property type="component" value="Unassembled WGS sequence"/>
</dbReference>
<evidence type="ECO:0000256" key="6">
    <source>
        <dbReference type="ARBA" id="ARBA00023004"/>
    </source>
</evidence>
<keyword evidence="6" id="KW-0408">Iron</keyword>
<feature type="chain" id="PRO_5042042448" evidence="8">
    <location>
        <begin position="18"/>
        <end position="392"/>
    </location>
</feature>
<evidence type="ECO:0000313" key="10">
    <source>
        <dbReference type="EMBL" id="KAJ7025524.1"/>
    </source>
</evidence>
<keyword evidence="11" id="KW-1185">Reference proteome</keyword>
<evidence type="ECO:0000256" key="8">
    <source>
        <dbReference type="SAM" id="SignalP"/>
    </source>
</evidence>
<dbReference type="Gene3D" id="1.10.489.10">
    <property type="entry name" value="Chloroperoxidase-like"/>
    <property type="match status" value="1"/>
</dbReference>
<protein>
    <submittedName>
        <fullName evidence="10">Chloroperoxidase</fullName>
    </submittedName>
</protein>
<evidence type="ECO:0000256" key="1">
    <source>
        <dbReference type="ARBA" id="ARBA00001970"/>
    </source>
</evidence>
<evidence type="ECO:0000259" key="9">
    <source>
        <dbReference type="PROSITE" id="PS51405"/>
    </source>
</evidence>
<feature type="signal peptide" evidence="8">
    <location>
        <begin position="1"/>
        <end position="17"/>
    </location>
</feature>
<dbReference type="PANTHER" id="PTHR33577:SF16">
    <property type="entry name" value="HEME HALOPEROXIDASE FAMILY PROFILE DOMAIN-CONTAINING PROTEIN"/>
    <property type="match status" value="1"/>
</dbReference>
<gene>
    <name evidence="10" type="ORF">C8F04DRAFT_1239147</name>
</gene>